<dbReference type="KEGG" id="ccro:CMC5_020340"/>
<dbReference type="EMBL" id="CP012159">
    <property type="protein sequence ID" value="AKT37891.1"/>
    <property type="molecule type" value="Genomic_DNA"/>
</dbReference>
<sequence length="90" mass="10071">MARRCFKKFVCRPLSADAAAWEARMVQALGLEDVPWDPGEVCAVCAKHHRARDEGRPPAWSLRGLRILRDGSGEILRVAVVVAMMMLLVR</sequence>
<reference evidence="1 2" key="1">
    <citation type="submission" date="2015-07" db="EMBL/GenBank/DDBJ databases">
        <title>Genome analysis of myxobacterium Chondromyces crocatus Cm c5 reveals a high potential for natural compound synthesis and the genetic basis for the loss of fruiting body formation.</title>
        <authorList>
            <person name="Zaburannyi N."/>
            <person name="Bunk B."/>
            <person name="Maier J."/>
            <person name="Overmann J."/>
            <person name="Mueller R."/>
        </authorList>
    </citation>
    <scope>NUCLEOTIDE SEQUENCE [LARGE SCALE GENOMIC DNA]</scope>
    <source>
        <strain evidence="1 2">Cm c5</strain>
    </source>
</reference>
<accession>A0A0K1EAI0</accession>
<evidence type="ECO:0000313" key="2">
    <source>
        <dbReference type="Proteomes" id="UP000067626"/>
    </source>
</evidence>
<name>A0A0K1EAI0_CHOCO</name>
<proteinExistence type="predicted"/>
<organism evidence="1 2">
    <name type="scientific">Chondromyces crocatus</name>
    <dbReference type="NCBI Taxonomy" id="52"/>
    <lineage>
        <taxon>Bacteria</taxon>
        <taxon>Pseudomonadati</taxon>
        <taxon>Myxococcota</taxon>
        <taxon>Polyangia</taxon>
        <taxon>Polyangiales</taxon>
        <taxon>Polyangiaceae</taxon>
        <taxon>Chondromyces</taxon>
    </lineage>
</organism>
<dbReference type="AlphaFoldDB" id="A0A0K1EAI0"/>
<dbReference type="OrthoDB" id="5526353at2"/>
<dbReference type="Proteomes" id="UP000067626">
    <property type="component" value="Chromosome"/>
</dbReference>
<keyword evidence="2" id="KW-1185">Reference proteome</keyword>
<gene>
    <name evidence="1" type="ORF">CMC5_020340</name>
</gene>
<evidence type="ECO:0000313" key="1">
    <source>
        <dbReference type="EMBL" id="AKT37891.1"/>
    </source>
</evidence>
<protein>
    <submittedName>
        <fullName evidence="1">Uncharacterized protein</fullName>
    </submittedName>
</protein>
<dbReference type="RefSeq" id="WP_156338413.1">
    <property type="nucleotide sequence ID" value="NZ_CP012159.1"/>
</dbReference>